<gene>
    <name evidence="2" type="ORF">B5M47_01245</name>
</gene>
<evidence type="ECO:0000313" key="3">
    <source>
        <dbReference type="Proteomes" id="UP000192520"/>
    </source>
</evidence>
<dbReference type="Proteomes" id="UP000192520">
    <property type="component" value="Unassembled WGS sequence"/>
</dbReference>
<feature type="transmembrane region" description="Helical" evidence="1">
    <location>
        <begin position="107"/>
        <end position="127"/>
    </location>
</feature>
<proteinExistence type="predicted"/>
<keyword evidence="1" id="KW-0472">Membrane</keyword>
<feature type="transmembrane region" description="Helical" evidence="1">
    <location>
        <begin position="37"/>
        <end position="63"/>
    </location>
</feature>
<dbReference type="STRING" id="1968527.B5M47_01245"/>
<comment type="caution">
    <text evidence="2">The sequence shown here is derived from an EMBL/GenBank/DDBJ whole genome shotgun (WGS) entry which is preliminary data.</text>
</comment>
<feature type="transmembrane region" description="Helical" evidence="1">
    <location>
        <begin position="212"/>
        <end position="233"/>
    </location>
</feature>
<dbReference type="EMBL" id="MZGJ01000005">
    <property type="protein sequence ID" value="OQX51314.1"/>
    <property type="molecule type" value="Genomic_DNA"/>
</dbReference>
<keyword evidence="1" id="KW-1133">Transmembrane helix</keyword>
<evidence type="ECO:0000313" key="2">
    <source>
        <dbReference type="EMBL" id="OQX51314.1"/>
    </source>
</evidence>
<evidence type="ECO:0000256" key="1">
    <source>
        <dbReference type="SAM" id="Phobius"/>
    </source>
</evidence>
<sequence>MISLTTVVHLIDSALFLLASVFLASSAYRKKGSSVRLFALYFAGLALASSFWATAGLVINISLEINQNLVLPASGLFYFLALLSAFLGGYSLCRLLFSAIYPAFEDILLKIVLIWGYFVLFLVAVYLPHPTLSNKGLILWNMLPQVAAALVVFVGLVSLVDILAFFLLAARSSSLVLKFRGFFIGLGMAFYVGPILVAHFRLFIEWGAVLDYLTLFGALTMFCGIVFSQIFSLND</sequence>
<dbReference type="AlphaFoldDB" id="A0A1W9NYY1"/>
<feature type="transmembrane region" description="Helical" evidence="1">
    <location>
        <begin position="147"/>
        <end position="169"/>
    </location>
</feature>
<feature type="transmembrane region" description="Helical" evidence="1">
    <location>
        <begin position="181"/>
        <end position="200"/>
    </location>
</feature>
<protein>
    <recommendedName>
        <fullName evidence="4">Histidine kinase N-terminal 7TM region domain-containing protein</fullName>
    </recommendedName>
</protein>
<feature type="transmembrane region" description="Helical" evidence="1">
    <location>
        <begin position="6"/>
        <end position="25"/>
    </location>
</feature>
<accession>A0A1W9NYY1</accession>
<evidence type="ECO:0008006" key="4">
    <source>
        <dbReference type="Google" id="ProtNLM"/>
    </source>
</evidence>
<organism evidence="2 3">
    <name type="scientific">candidate division CPR3 bacterium 4484_211</name>
    <dbReference type="NCBI Taxonomy" id="1968527"/>
    <lineage>
        <taxon>Bacteria</taxon>
        <taxon>Bacteria division CPR3</taxon>
    </lineage>
</organism>
<reference evidence="3" key="1">
    <citation type="submission" date="2017-03" db="EMBL/GenBank/DDBJ databases">
        <title>Novel pathways for hydrocarbon cycling and metabolic interdependencies in hydrothermal sediment communities.</title>
        <authorList>
            <person name="Dombrowski N."/>
            <person name="Seitz K."/>
            <person name="Teske A."/>
            <person name="Baker B."/>
        </authorList>
    </citation>
    <scope>NUCLEOTIDE SEQUENCE [LARGE SCALE GENOMIC DNA]</scope>
</reference>
<keyword evidence="1" id="KW-0812">Transmembrane</keyword>
<feature type="transmembrane region" description="Helical" evidence="1">
    <location>
        <begin position="75"/>
        <end position="95"/>
    </location>
</feature>
<name>A0A1W9NYY1_UNCC3</name>